<evidence type="ECO:0000256" key="1">
    <source>
        <dbReference type="SAM" id="MobiDB-lite"/>
    </source>
</evidence>
<accession>A0A9D4QH05</accession>
<name>A0A9D4QH05_RHISA</name>
<evidence type="ECO:0000313" key="2">
    <source>
        <dbReference type="EMBL" id="KAH7982266.1"/>
    </source>
</evidence>
<evidence type="ECO:0000313" key="3">
    <source>
        <dbReference type="Proteomes" id="UP000821837"/>
    </source>
</evidence>
<organism evidence="2 3">
    <name type="scientific">Rhipicephalus sanguineus</name>
    <name type="common">Brown dog tick</name>
    <name type="synonym">Ixodes sanguineus</name>
    <dbReference type="NCBI Taxonomy" id="34632"/>
    <lineage>
        <taxon>Eukaryota</taxon>
        <taxon>Metazoa</taxon>
        <taxon>Ecdysozoa</taxon>
        <taxon>Arthropoda</taxon>
        <taxon>Chelicerata</taxon>
        <taxon>Arachnida</taxon>
        <taxon>Acari</taxon>
        <taxon>Parasitiformes</taxon>
        <taxon>Ixodida</taxon>
        <taxon>Ixodoidea</taxon>
        <taxon>Ixodidae</taxon>
        <taxon>Rhipicephalinae</taxon>
        <taxon>Rhipicephalus</taxon>
        <taxon>Rhipicephalus</taxon>
    </lineage>
</organism>
<protein>
    <submittedName>
        <fullName evidence="2">Uncharacterized protein</fullName>
    </submittedName>
</protein>
<dbReference type="Proteomes" id="UP000821837">
    <property type="component" value="Chromosome 1"/>
</dbReference>
<gene>
    <name evidence="2" type="ORF">HPB52_003555</name>
</gene>
<comment type="caution">
    <text evidence="2">The sequence shown here is derived from an EMBL/GenBank/DDBJ whole genome shotgun (WGS) entry which is preliminary data.</text>
</comment>
<reference evidence="2" key="1">
    <citation type="journal article" date="2020" name="Cell">
        <title>Large-Scale Comparative Analyses of Tick Genomes Elucidate Their Genetic Diversity and Vector Capacities.</title>
        <authorList>
            <consortium name="Tick Genome and Microbiome Consortium (TIGMIC)"/>
            <person name="Jia N."/>
            <person name="Wang J."/>
            <person name="Shi W."/>
            <person name="Du L."/>
            <person name="Sun Y."/>
            <person name="Zhan W."/>
            <person name="Jiang J.F."/>
            <person name="Wang Q."/>
            <person name="Zhang B."/>
            <person name="Ji P."/>
            <person name="Bell-Sakyi L."/>
            <person name="Cui X.M."/>
            <person name="Yuan T.T."/>
            <person name="Jiang B.G."/>
            <person name="Yang W.F."/>
            <person name="Lam T.T."/>
            <person name="Chang Q.C."/>
            <person name="Ding S.J."/>
            <person name="Wang X.J."/>
            <person name="Zhu J.G."/>
            <person name="Ruan X.D."/>
            <person name="Zhao L."/>
            <person name="Wei J.T."/>
            <person name="Ye R.Z."/>
            <person name="Que T.C."/>
            <person name="Du C.H."/>
            <person name="Zhou Y.H."/>
            <person name="Cheng J.X."/>
            <person name="Dai P.F."/>
            <person name="Guo W.B."/>
            <person name="Han X.H."/>
            <person name="Huang E.J."/>
            <person name="Li L.F."/>
            <person name="Wei W."/>
            <person name="Gao Y.C."/>
            <person name="Liu J.Z."/>
            <person name="Shao H.Z."/>
            <person name="Wang X."/>
            <person name="Wang C.C."/>
            <person name="Yang T.C."/>
            <person name="Huo Q.B."/>
            <person name="Li W."/>
            <person name="Chen H.Y."/>
            <person name="Chen S.E."/>
            <person name="Zhou L.G."/>
            <person name="Ni X.B."/>
            <person name="Tian J.H."/>
            <person name="Sheng Y."/>
            <person name="Liu T."/>
            <person name="Pan Y.S."/>
            <person name="Xia L.Y."/>
            <person name="Li J."/>
            <person name="Zhao F."/>
            <person name="Cao W.C."/>
        </authorList>
    </citation>
    <scope>NUCLEOTIDE SEQUENCE</scope>
    <source>
        <strain evidence="2">Rsan-2018</strain>
    </source>
</reference>
<keyword evidence="3" id="KW-1185">Reference proteome</keyword>
<sequence>MGTGSGAICWPYYWDIHRFLGTLPLHDESLAEEGGFSQGSPAQGILEGIARGEEQDKPGSEGCSSPLPVVAPEPSGNSASASTPSETGEAASSCEAGLCGSTEEEQKKRNPQPSSSTLMAQLLDEQRQLRLSLERRREKELQLKEQQLKLFKDIAATDEKLVSVLEFLANK</sequence>
<dbReference type="AlphaFoldDB" id="A0A9D4QH05"/>
<dbReference type="EMBL" id="JABSTV010001245">
    <property type="protein sequence ID" value="KAH7982266.1"/>
    <property type="molecule type" value="Genomic_DNA"/>
</dbReference>
<feature type="compositionally biased region" description="Polar residues" evidence="1">
    <location>
        <begin position="75"/>
        <end position="86"/>
    </location>
</feature>
<feature type="region of interest" description="Disordered" evidence="1">
    <location>
        <begin position="48"/>
        <end position="119"/>
    </location>
</feature>
<proteinExistence type="predicted"/>
<feature type="compositionally biased region" description="Basic and acidic residues" evidence="1">
    <location>
        <begin position="50"/>
        <end position="59"/>
    </location>
</feature>
<reference evidence="2" key="2">
    <citation type="submission" date="2021-09" db="EMBL/GenBank/DDBJ databases">
        <authorList>
            <person name="Jia N."/>
            <person name="Wang J."/>
            <person name="Shi W."/>
            <person name="Du L."/>
            <person name="Sun Y."/>
            <person name="Zhan W."/>
            <person name="Jiang J."/>
            <person name="Wang Q."/>
            <person name="Zhang B."/>
            <person name="Ji P."/>
            <person name="Sakyi L.B."/>
            <person name="Cui X."/>
            <person name="Yuan T."/>
            <person name="Jiang B."/>
            <person name="Yang W."/>
            <person name="Lam T.T.-Y."/>
            <person name="Chang Q."/>
            <person name="Ding S."/>
            <person name="Wang X."/>
            <person name="Zhu J."/>
            <person name="Ruan X."/>
            <person name="Zhao L."/>
            <person name="Wei J."/>
            <person name="Que T."/>
            <person name="Du C."/>
            <person name="Cheng J."/>
            <person name="Dai P."/>
            <person name="Han X."/>
            <person name="Huang E."/>
            <person name="Gao Y."/>
            <person name="Liu J."/>
            <person name="Shao H."/>
            <person name="Ye R."/>
            <person name="Li L."/>
            <person name="Wei W."/>
            <person name="Wang X."/>
            <person name="Wang C."/>
            <person name="Huo Q."/>
            <person name="Li W."/>
            <person name="Guo W."/>
            <person name="Chen H."/>
            <person name="Chen S."/>
            <person name="Zhou L."/>
            <person name="Zhou L."/>
            <person name="Ni X."/>
            <person name="Tian J."/>
            <person name="Zhou Y."/>
            <person name="Sheng Y."/>
            <person name="Liu T."/>
            <person name="Pan Y."/>
            <person name="Xia L."/>
            <person name="Li J."/>
            <person name="Zhao F."/>
            <person name="Cao W."/>
        </authorList>
    </citation>
    <scope>NUCLEOTIDE SEQUENCE</scope>
    <source>
        <strain evidence="2">Rsan-2018</strain>
        <tissue evidence="2">Larvae</tissue>
    </source>
</reference>